<dbReference type="AlphaFoldDB" id="A0A1H2BV10"/>
<reference evidence="1 2" key="1">
    <citation type="submission" date="2016-10" db="EMBL/GenBank/DDBJ databases">
        <authorList>
            <person name="de Groot N.N."/>
        </authorList>
    </citation>
    <scope>NUCLEOTIDE SEQUENCE [LARGE SCALE GENOMIC DNA]</scope>
    <source>
        <strain evidence="1 2">LMG 26867</strain>
    </source>
</reference>
<evidence type="ECO:0000313" key="2">
    <source>
        <dbReference type="Proteomes" id="UP000198481"/>
    </source>
</evidence>
<evidence type="ECO:0000313" key="1">
    <source>
        <dbReference type="EMBL" id="SDT62058.1"/>
    </source>
</evidence>
<dbReference type="Proteomes" id="UP000198481">
    <property type="component" value="Chromosome I"/>
</dbReference>
<gene>
    <name evidence="1" type="ORF">SAMN05216222_5512</name>
</gene>
<sequence>MNVENSEAILLIPGIHMVNKKESHCCTKGMARQKSPRMAGSVTASVFIGGRQLVV</sequence>
<dbReference type="EMBL" id="LT629762">
    <property type="protein sequence ID" value="SDT62058.1"/>
    <property type="molecule type" value="Genomic_DNA"/>
</dbReference>
<organism evidence="1 2">
    <name type="scientific">Pseudomonas prosekii</name>
    <dbReference type="NCBI Taxonomy" id="1148509"/>
    <lineage>
        <taxon>Bacteria</taxon>
        <taxon>Pseudomonadati</taxon>
        <taxon>Pseudomonadota</taxon>
        <taxon>Gammaproteobacteria</taxon>
        <taxon>Pseudomonadales</taxon>
        <taxon>Pseudomonadaceae</taxon>
        <taxon>Pseudomonas</taxon>
    </lineage>
</organism>
<proteinExistence type="predicted"/>
<name>A0A1H2BV10_9PSED</name>
<protein>
    <submittedName>
        <fullName evidence="1">Uncharacterized protein</fullName>
    </submittedName>
</protein>
<accession>A0A1H2BV10</accession>